<gene>
    <name evidence="2" type="ORF">PSEBR_m1196</name>
</gene>
<evidence type="ECO:0000313" key="3">
    <source>
        <dbReference type="Proteomes" id="UP000006692"/>
    </source>
</evidence>
<dbReference type="EMBL" id="CP002585">
    <property type="protein sequence ID" value="AEA70195.1"/>
    <property type="molecule type" value="Genomic_DNA"/>
</dbReference>
<proteinExistence type="predicted"/>
<dbReference type="KEGG" id="pba:PSEBR_m1196"/>
<keyword evidence="1" id="KW-0812">Transmembrane</keyword>
<keyword evidence="1" id="KW-0472">Membrane</keyword>
<feature type="transmembrane region" description="Helical" evidence="1">
    <location>
        <begin position="6"/>
        <end position="23"/>
    </location>
</feature>
<sequence length="87" mass="9537">MNPEVGIFSFLFAATFVVLYLIARQVRRGVAYANRSEAPKERAGIYCVVVAIMGFAVGSLYQPLHERGAACIEASQPVVQCVLFQAR</sequence>
<reference evidence="2 3" key="1">
    <citation type="journal article" date="2011" name="J. Bacteriol.">
        <title>Complete genome sequence of a beneficial plant root-associated bacterium, Pseudomonas brassicacearum.</title>
        <authorList>
            <person name="Ortet P."/>
            <person name="Barakat M."/>
            <person name="Lalaouna D."/>
            <person name="Fochesato S."/>
            <person name="Barbe V."/>
            <person name="Vacherie B."/>
            <person name="Santaella C."/>
            <person name="Heulin T."/>
            <person name="Achouak W."/>
        </authorList>
    </citation>
    <scope>NUCLEOTIDE SEQUENCE [LARGE SCALE GENOMIC DNA]</scope>
    <source>
        <strain evidence="2 3">NFM421</strain>
    </source>
</reference>
<protein>
    <submittedName>
        <fullName evidence="2">Uncharacterized protein</fullName>
    </submittedName>
</protein>
<organism evidence="2 3">
    <name type="scientific">Pseudomonas brassicacearum (strain NFM421)</name>
    <dbReference type="NCBI Taxonomy" id="994484"/>
    <lineage>
        <taxon>Bacteria</taxon>
        <taxon>Pseudomonadati</taxon>
        <taxon>Pseudomonadota</taxon>
        <taxon>Gammaproteobacteria</taxon>
        <taxon>Pseudomonadales</taxon>
        <taxon>Pseudomonadaceae</taxon>
        <taxon>Pseudomonas</taxon>
    </lineage>
</organism>
<dbReference type="HOGENOM" id="CLU_189020_0_0_6"/>
<dbReference type="Proteomes" id="UP000006692">
    <property type="component" value="Chromosome"/>
</dbReference>
<accession>F2KJG9</accession>
<feature type="transmembrane region" description="Helical" evidence="1">
    <location>
        <begin position="43"/>
        <end position="61"/>
    </location>
</feature>
<dbReference type="AlphaFoldDB" id="F2KJG9"/>
<dbReference type="RefSeq" id="WP_013693869.1">
    <property type="nucleotide sequence ID" value="NC_015379.1"/>
</dbReference>
<reference key="2">
    <citation type="submission" date="2011-03" db="EMBL/GenBank/DDBJ databases">
        <title>Complete Genome Sequence of a beneficial plant roots-associated bacterium Pseudomonas brassicacearum.</title>
        <authorList>
            <person name="Ortet P."/>
            <person name="Barakat M."/>
            <person name="Lalaouna D."/>
            <person name="Fochesato S."/>
            <person name="Barbe V."/>
            <person name="Santaella C."/>
            <person name="Heulin T."/>
            <person name="Achouak W."/>
        </authorList>
    </citation>
    <scope>NUCLEOTIDE SEQUENCE</scope>
    <source>
        <strain>NFM421</strain>
    </source>
</reference>
<evidence type="ECO:0000256" key="1">
    <source>
        <dbReference type="SAM" id="Phobius"/>
    </source>
</evidence>
<evidence type="ECO:0000313" key="2">
    <source>
        <dbReference type="EMBL" id="AEA70195.1"/>
    </source>
</evidence>
<name>F2KJG9_PSEBN</name>
<keyword evidence="1" id="KW-1133">Transmembrane helix</keyword>